<dbReference type="SUPFAM" id="SSF52833">
    <property type="entry name" value="Thioredoxin-like"/>
    <property type="match status" value="1"/>
</dbReference>
<accession>A0A6C0I072</accession>
<evidence type="ECO:0000259" key="1">
    <source>
        <dbReference type="Pfam" id="PF00085"/>
    </source>
</evidence>
<dbReference type="InterPro" id="IPR013766">
    <property type="entry name" value="Thioredoxin_domain"/>
</dbReference>
<dbReference type="Pfam" id="PF00085">
    <property type="entry name" value="Thioredoxin"/>
    <property type="match status" value="1"/>
</dbReference>
<dbReference type="CDD" id="cd02947">
    <property type="entry name" value="TRX_family"/>
    <property type="match status" value="1"/>
</dbReference>
<dbReference type="AlphaFoldDB" id="A0A6C0I072"/>
<evidence type="ECO:0000313" key="2">
    <source>
        <dbReference type="EMBL" id="QHT85513.1"/>
    </source>
</evidence>
<reference evidence="2" key="1">
    <citation type="journal article" date="2020" name="Nature">
        <title>Giant virus diversity and host interactions through global metagenomics.</title>
        <authorList>
            <person name="Schulz F."/>
            <person name="Roux S."/>
            <person name="Paez-Espino D."/>
            <person name="Jungbluth S."/>
            <person name="Walsh D.A."/>
            <person name="Denef V.J."/>
            <person name="McMahon K.D."/>
            <person name="Konstantinidis K.T."/>
            <person name="Eloe-Fadrosh E.A."/>
            <person name="Kyrpides N.C."/>
            <person name="Woyke T."/>
        </authorList>
    </citation>
    <scope>NUCLEOTIDE SEQUENCE</scope>
    <source>
        <strain evidence="2">GVMAG-M-3300023184-17</strain>
    </source>
</reference>
<protein>
    <recommendedName>
        <fullName evidence="1">Thioredoxin domain-containing protein</fullName>
    </recommendedName>
</protein>
<proteinExistence type="predicted"/>
<feature type="domain" description="Thioredoxin" evidence="1">
    <location>
        <begin position="4"/>
        <end position="80"/>
    </location>
</feature>
<name>A0A6C0I072_9ZZZZ</name>
<dbReference type="EMBL" id="MN740042">
    <property type="protein sequence ID" value="QHT85513.1"/>
    <property type="molecule type" value="Genomic_DNA"/>
</dbReference>
<sequence length="106" mass="12026">MKRDEFLTHLGKDIVLVFFTSTDCSPCKTIKPYVQEKLATCPYVCLQLDRTIDADVYAALQSKKQVKGVPSLLAYAKENRTFMANLSISGTNENEIDCFFESLEYL</sequence>
<organism evidence="2">
    <name type="scientific">viral metagenome</name>
    <dbReference type="NCBI Taxonomy" id="1070528"/>
    <lineage>
        <taxon>unclassified sequences</taxon>
        <taxon>metagenomes</taxon>
        <taxon>organismal metagenomes</taxon>
    </lineage>
</organism>
<dbReference type="Gene3D" id="3.40.30.10">
    <property type="entry name" value="Glutaredoxin"/>
    <property type="match status" value="1"/>
</dbReference>
<dbReference type="InterPro" id="IPR036249">
    <property type="entry name" value="Thioredoxin-like_sf"/>
</dbReference>